<evidence type="ECO:0000313" key="1">
    <source>
        <dbReference type="EMBL" id="CAK9182627.1"/>
    </source>
</evidence>
<accession>A0ABC8UNI2</accession>
<evidence type="ECO:0000313" key="2">
    <source>
        <dbReference type="Proteomes" id="UP001642360"/>
    </source>
</evidence>
<proteinExistence type="predicted"/>
<comment type="caution">
    <text evidence="1">The sequence shown here is derived from an EMBL/GenBank/DDBJ whole genome shotgun (WGS) entry which is preliminary data.</text>
</comment>
<sequence length="140" mass="16328">MALTIAWFWNVATREFRLLPLPYSIFPPYFSSFWHVFGFGLDILTNNYKFILIRSFWDEQMNNPYPFYVVALYTLEVMRPLGFWKNQDLLCESNTSLLVLYKRDTNEPTNLGIHGGDTYGGLSVFSYKESLVSVKGPNED</sequence>
<organism evidence="1 2">
    <name type="scientific">Ilex paraguariensis</name>
    <name type="common">yerba mate</name>
    <dbReference type="NCBI Taxonomy" id="185542"/>
    <lineage>
        <taxon>Eukaryota</taxon>
        <taxon>Viridiplantae</taxon>
        <taxon>Streptophyta</taxon>
        <taxon>Embryophyta</taxon>
        <taxon>Tracheophyta</taxon>
        <taxon>Spermatophyta</taxon>
        <taxon>Magnoliopsida</taxon>
        <taxon>eudicotyledons</taxon>
        <taxon>Gunneridae</taxon>
        <taxon>Pentapetalae</taxon>
        <taxon>asterids</taxon>
        <taxon>campanulids</taxon>
        <taxon>Aquifoliales</taxon>
        <taxon>Aquifoliaceae</taxon>
        <taxon>Ilex</taxon>
    </lineage>
</organism>
<dbReference type="Proteomes" id="UP001642360">
    <property type="component" value="Unassembled WGS sequence"/>
</dbReference>
<dbReference type="EMBL" id="CAUOFW020008391">
    <property type="protein sequence ID" value="CAK9182627.1"/>
    <property type="molecule type" value="Genomic_DNA"/>
</dbReference>
<reference evidence="1 2" key="1">
    <citation type="submission" date="2024-02" db="EMBL/GenBank/DDBJ databases">
        <authorList>
            <person name="Vignale AGUSTIN F."/>
            <person name="Sosa J E."/>
            <person name="Modenutti C."/>
        </authorList>
    </citation>
    <scope>NUCLEOTIDE SEQUENCE [LARGE SCALE GENOMIC DNA]</scope>
</reference>
<dbReference type="AlphaFoldDB" id="A0ABC8UNI2"/>
<gene>
    <name evidence="1" type="ORF">ILEXP_LOCUS52842</name>
</gene>
<name>A0ABC8UNI2_9AQUA</name>
<protein>
    <submittedName>
        <fullName evidence="1">Uncharacterized protein</fullName>
    </submittedName>
</protein>
<keyword evidence="2" id="KW-1185">Reference proteome</keyword>